<sequence>MKAIPIRHITTSHQQQSYTGRFSIRDIQSVLNGADLVHDLHKHDFYFFLALEKGQGFHEIDFVRYAIAQHALFILRPGQVHQLQLTADASGYLVEFDPSFYQPKSSFTEQKWKKVTNKNVCEVDENRFKKLFFFLSAIFNEFTAQEDGYMEAIKATLDLFVIELARQSQHPARISAGVNTYTQERYEELLRLLETNITQIKRVSQYAALLNLSVFQLNAITRATVGKTTADLITEQITLEAKRYLLATPNQIKDIAWHLGYEDPSYFIRFFKKHTGYSPDAFRKNFKEVPSN</sequence>
<dbReference type="InterPro" id="IPR020449">
    <property type="entry name" value="Tscrpt_reg_AraC-type_HTH"/>
</dbReference>
<reference evidence="5 6" key="1">
    <citation type="submission" date="2018-11" db="EMBL/GenBank/DDBJ databases">
        <authorList>
            <person name="Zhou Z."/>
            <person name="Wang G."/>
        </authorList>
    </citation>
    <scope>NUCLEOTIDE SEQUENCE [LARGE SCALE GENOMIC DNA]</scope>
    <source>
        <strain evidence="5 6">KCTC52004</strain>
    </source>
</reference>
<dbReference type="PANTHER" id="PTHR43280">
    <property type="entry name" value="ARAC-FAMILY TRANSCRIPTIONAL REGULATOR"/>
    <property type="match status" value="1"/>
</dbReference>
<evidence type="ECO:0000259" key="4">
    <source>
        <dbReference type="PROSITE" id="PS01124"/>
    </source>
</evidence>
<feature type="domain" description="HTH araC/xylS-type" evidence="4">
    <location>
        <begin position="187"/>
        <end position="285"/>
    </location>
</feature>
<keyword evidence="2" id="KW-0238">DNA-binding</keyword>
<dbReference type="InterPro" id="IPR003313">
    <property type="entry name" value="AraC-bd"/>
</dbReference>
<evidence type="ECO:0000256" key="1">
    <source>
        <dbReference type="ARBA" id="ARBA00023015"/>
    </source>
</evidence>
<dbReference type="AlphaFoldDB" id="A0A3P1BVM3"/>
<dbReference type="PRINTS" id="PR00032">
    <property type="entry name" value="HTHARAC"/>
</dbReference>
<evidence type="ECO:0000313" key="6">
    <source>
        <dbReference type="Proteomes" id="UP000271925"/>
    </source>
</evidence>
<dbReference type="GO" id="GO:0043565">
    <property type="term" value="F:sequence-specific DNA binding"/>
    <property type="evidence" value="ECO:0007669"/>
    <property type="project" value="InterPro"/>
</dbReference>
<dbReference type="GO" id="GO:0003700">
    <property type="term" value="F:DNA-binding transcription factor activity"/>
    <property type="evidence" value="ECO:0007669"/>
    <property type="project" value="InterPro"/>
</dbReference>
<dbReference type="Pfam" id="PF02311">
    <property type="entry name" value="AraC_binding"/>
    <property type="match status" value="1"/>
</dbReference>
<keyword evidence="1" id="KW-0805">Transcription regulation</keyword>
<name>A0A3P1BVM3_9BACT</name>
<dbReference type="Gene3D" id="1.10.10.60">
    <property type="entry name" value="Homeodomain-like"/>
    <property type="match status" value="1"/>
</dbReference>
<evidence type="ECO:0000256" key="2">
    <source>
        <dbReference type="ARBA" id="ARBA00023125"/>
    </source>
</evidence>
<keyword evidence="3" id="KW-0804">Transcription</keyword>
<dbReference type="SUPFAM" id="SSF46689">
    <property type="entry name" value="Homeodomain-like"/>
    <property type="match status" value="1"/>
</dbReference>
<dbReference type="PROSITE" id="PS01124">
    <property type="entry name" value="HTH_ARAC_FAMILY_2"/>
    <property type="match status" value="1"/>
</dbReference>
<dbReference type="Pfam" id="PF12833">
    <property type="entry name" value="HTH_18"/>
    <property type="match status" value="1"/>
</dbReference>
<protein>
    <submittedName>
        <fullName evidence="5">Helix-turn-helix domain-containing protein</fullName>
    </submittedName>
</protein>
<dbReference type="SUPFAM" id="SSF51215">
    <property type="entry name" value="Regulatory protein AraC"/>
    <property type="match status" value="1"/>
</dbReference>
<dbReference type="PANTHER" id="PTHR43280:SF32">
    <property type="entry name" value="TRANSCRIPTIONAL REGULATORY PROTEIN"/>
    <property type="match status" value="1"/>
</dbReference>
<dbReference type="OrthoDB" id="9793451at2"/>
<keyword evidence="6" id="KW-1185">Reference proteome</keyword>
<comment type="caution">
    <text evidence="5">The sequence shown here is derived from an EMBL/GenBank/DDBJ whole genome shotgun (WGS) entry which is preliminary data.</text>
</comment>
<dbReference type="InterPro" id="IPR009057">
    <property type="entry name" value="Homeodomain-like_sf"/>
</dbReference>
<evidence type="ECO:0000256" key="3">
    <source>
        <dbReference type="ARBA" id="ARBA00023163"/>
    </source>
</evidence>
<accession>A0A3P1BVM3</accession>
<evidence type="ECO:0000313" key="5">
    <source>
        <dbReference type="EMBL" id="RRB04664.1"/>
    </source>
</evidence>
<organism evidence="5 6">
    <name type="scientific">Larkinella rosea</name>
    <dbReference type="NCBI Taxonomy" id="2025312"/>
    <lineage>
        <taxon>Bacteria</taxon>
        <taxon>Pseudomonadati</taxon>
        <taxon>Bacteroidota</taxon>
        <taxon>Cytophagia</taxon>
        <taxon>Cytophagales</taxon>
        <taxon>Spirosomataceae</taxon>
        <taxon>Larkinella</taxon>
    </lineage>
</organism>
<dbReference type="Proteomes" id="UP000271925">
    <property type="component" value="Unassembled WGS sequence"/>
</dbReference>
<dbReference type="EMBL" id="RQJO01000008">
    <property type="protein sequence ID" value="RRB04664.1"/>
    <property type="molecule type" value="Genomic_DNA"/>
</dbReference>
<gene>
    <name evidence="5" type="ORF">EHT25_14435</name>
</gene>
<dbReference type="RefSeq" id="WP_124875615.1">
    <property type="nucleotide sequence ID" value="NZ_RQJO01000008.1"/>
</dbReference>
<proteinExistence type="predicted"/>
<dbReference type="SMART" id="SM00342">
    <property type="entry name" value="HTH_ARAC"/>
    <property type="match status" value="1"/>
</dbReference>
<dbReference type="InterPro" id="IPR037923">
    <property type="entry name" value="HTH-like"/>
</dbReference>
<dbReference type="InterPro" id="IPR018060">
    <property type="entry name" value="HTH_AraC"/>
</dbReference>